<dbReference type="PANTHER" id="PTHR43097">
    <property type="entry name" value="GLUTAMINE-TRNA LIGASE"/>
    <property type="match status" value="1"/>
</dbReference>
<evidence type="ECO:0000256" key="10">
    <source>
        <dbReference type="ARBA" id="ARBA00030865"/>
    </source>
</evidence>
<evidence type="ECO:0000256" key="11">
    <source>
        <dbReference type="ARBA" id="ARBA00048351"/>
    </source>
</evidence>
<evidence type="ECO:0000256" key="13">
    <source>
        <dbReference type="SAM" id="MobiDB-lite"/>
    </source>
</evidence>
<feature type="domain" description="Glutamyl/glutaminyl-tRNA synthetase class Ib anti-codon binding" evidence="16">
    <location>
        <begin position="489"/>
        <end position="579"/>
    </location>
</feature>
<keyword evidence="8 12" id="KW-0648">Protein biosynthesis</keyword>
<keyword evidence="19" id="KW-1185">Reference proteome</keyword>
<evidence type="ECO:0000256" key="2">
    <source>
        <dbReference type="ARBA" id="ARBA00008927"/>
    </source>
</evidence>
<dbReference type="Gene3D" id="1.20.1050.10">
    <property type="match status" value="1"/>
</dbReference>
<dbReference type="SUPFAM" id="SSF50715">
    <property type="entry name" value="Ribosomal protein L25-like"/>
    <property type="match status" value="1"/>
</dbReference>
<dbReference type="Proteomes" id="UP001164286">
    <property type="component" value="Unassembled WGS sequence"/>
</dbReference>
<dbReference type="EMBL" id="JAKWFO010000005">
    <property type="protein sequence ID" value="KAI9636805.1"/>
    <property type="molecule type" value="Genomic_DNA"/>
</dbReference>
<keyword evidence="4" id="KW-0963">Cytoplasm</keyword>
<evidence type="ECO:0000256" key="6">
    <source>
        <dbReference type="ARBA" id="ARBA00022741"/>
    </source>
</evidence>
<dbReference type="SUPFAM" id="SSF52374">
    <property type="entry name" value="Nucleotidylyl transferase"/>
    <property type="match status" value="1"/>
</dbReference>
<dbReference type="InterPro" id="IPR020058">
    <property type="entry name" value="Glu/Gln-tRNA-synth_Ib_cat-dom"/>
</dbReference>
<feature type="compositionally biased region" description="Low complexity" evidence="13">
    <location>
        <begin position="711"/>
        <end position="726"/>
    </location>
</feature>
<dbReference type="Pfam" id="PF20974">
    <property type="entry name" value="tRNA-synt_1c_C2"/>
    <property type="match status" value="1"/>
</dbReference>
<dbReference type="InterPro" id="IPR004046">
    <property type="entry name" value="GST_C"/>
</dbReference>
<evidence type="ECO:0000259" key="15">
    <source>
        <dbReference type="Pfam" id="PF00749"/>
    </source>
</evidence>
<evidence type="ECO:0000259" key="16">
    <source>
        <dbReference type="Pfam" id="PF03950"/>
    </source>
</evidence>
<accession>A0AA38H9K9</accession>
<gene>
    <name evidence="18" type="ORF">MKK02DRAFT_45512</name>
</gene>
<protein>
    <recommendedName>
        <fullName evidence="3">glutamate--tRNA ligase</fullName>
        <ecNumber evidence="3">6.1.1.17</ecNumber>
    </recommendedName>
    <alternativeName>
        <fullName evidence="10">Glutamyl-tRNA synthetase</fullName>
    </alternativeName>
</protein>
<proteinExistence type="inferred from homology"/>
<dbReference type="Gene3D" id="3.40.50.620">
    <property type="entry name" value="HUPs"/>
    <property type="match status" value="1"/>
</dbReference>
<feature type="domain" description="Glutathione S-transferase C-terminal" evidence="14">
    <location>
        <begin position="78"/>
        <end position="142"/>
    </location>
</feature>
<dbReference type="GO" id="GO:0005524">
    <property type="term" value="F:ATP binding"/>
    <property type="evidence" value="ECO:0007669"/>
    <property type="project" value="UniProtKB-KW"/>
</dbReference>
<dbReference type="InterPro" id="IPR036282">
    <property type="entry name" value="Glutathione-S-Trfase_C_sf"/>
</dbReference>
<dbReference type="InterPro" id="IPR014729">
    <property type="entry name" value="Rossmann-like_a/b/a_fold"/>
</dbReference>
<feature type="region of interest" description="Disordered" evidence="13">
    <location>
        <begin position="703"/>
        <end position="726"/>
    </location>
</feature>
<evidence type="ECO:0000256" key="1">
    <source>
        <dbReference type="ARBA" id="ARBA00004496"/>
    </source>
</evidence>
<organism evidence="18 19">
    <name type="scientific">Dioszegia hungarica</name>
    <dbReference type="NCBI Taxonomy" id="4972"/>
    <lineage>
        <taxon>Eukaryota</taxon>
        <taxon>Fungi</taxon>
        <taxon>Dikarya</taxon>
        <taxon>Basidiomycota</taxon>
        <taxon>Agaricomycotina</taxon>
        <taxon>Tremellomycetes</taxon>
        <taxon>Tremellales</taxon>
        <taxon>Bulleribasidiaceae</taxon>
        <taxon>Dioszegia</taxon>
    </lineage>
</organism>
<dbReference type="HAMAP" id="MF_02076">
    <property type="entry name" value="Glu_tRNA_synth_type2"/>
    <property type="match status" value="1"/>
</dbReference>
<comment type="subcellular location">
    <subcellularLocation>
        <location evidence="1">Cytoplasm</location>
    </subcellularLocation>
</comment>
<dbReference type="InterPro" id="IPR004526">
    <property type="entry name" value="Glu-tRNA-synth_arc/euk"/>
</dbReference>
<evidence type="ECO:0000259" key="17">
    <source>
        <dbReference type="Pfam" id="PF20974"/>
    </source>
</evidence>
<evidence type="ECO:0000256" key="12">
    <source>
        <dbReference type="RuleBase" id="RU363037"/>
    </source>
</evidence>
<dbReference type="GeneID" id="77732663"/>
<dbReference type="RefSeq" id="XP_052946582.1">
    <property type="nucleotide sequence ID" value="XM_053093458.1"/>
</dbReference>
<dbReference type="AlphaFoldDB" id="A0AA38H9K9"/>
<dbReference type="GO" id="GO:0004818">
    <property type="term" value="F:glutamate-tRNA ligase activity"/>
    <property type="evidence" value="ECO:0007669"/>
    <property type="project" value="UniProtKB-EC"/>
</dbReference>
<dbReference type="Pfam" id="PF00043">
    <property type="entry name" value="GST_C"/>
    <property type="match status" value="1"/>
</dbReference>
<evidence type="ECO:0000256" key="5">
    <source>
        <dbReference type="ARBA" id="ARBA00022598"/>
    </source>
</evidence>
<dbReference type="FunFam" id="2.40.240.10:FF:000004">
    <property type="entry name" value="Glutamyl-tRNA synthetase, cytoplasmic"/>
    <property type="match status" value="1"/>
</dbReference>
<evidence type="ECO:0000256" key="3">
    <source>
        <dbReference type="ARBA" id="ARBA00012835"/>
    </source>
</evidence>
<dbReference type="PANTHER" id="PTHR43097:SF5">
    <property type="entry name" value="GLUTAMATE--TRNA LIGASE"/>
    <property type="match status" value="1"/>
</dbReference>
<evidence type="ECO:0000259" key="14">
    <source>
        <dbReference type="Pfam" id="PF00043"/>
    </source>
</evidence>
<sequence length="784" mass="87962">MPTLSVPLSHTPPYTLLALALLKGADVKWEDASNELAEPSYEGIKGTEQVRTALEEGLPGKEIPLPALPIMLESNTGFKEVQGILDALDDHLAYRTYFYGFSFGFGDATIWGTIRGNTPATGSMKKPGRPHLSRWFNHVETQHVPRTVLEMAAKSRADMDKGKKAKRTETVDVVLPNAIPGKVVVRFAPEPSGYLHIGHLKAAILNRFLADQYQGQFILRFDDTNPLKEEGEFEDAIKEDLSMIEIAYDKVVHTSDHFAKIQDYTEKLIRQGDAFMDDTDAETVKEQRRAVIPSRNRDASIDDNLARFREMLTGSEEGKKWSLRAKIDFEHKNGTMRDPVVYRCVEGSHHITGTQFKAYPMYDLACPIIDHIDGVTHALRANEYYARHEQYQWFLEKLGMPKIEIFDFSRIDFVYTVLSKRKLKFLVEQGVVKGWDDPRFPTVRGIRSRGMTVKGLKDYIIGQGASQMQMQLEWDGVWTQNKKVIDPVAPRYWAIAEENMVEVELTGRETEEYVAESKPLHKKDPKIGEKKLVYASKLIMEQEDALSFGDNEEITVMDWGNAFVSSKTGSSPITSLSLKLHLAGDFKKTSKKVTWLAAPTDDYPLIPVTLIEYDYLITKKKLEEDDNLTDIVNPKTEYRVKALASREVEGCKKWDIIQFERKGFYICQGTKDADGRMEFGFIPDGRLQTVTLKATPAAETVKTGGAKGSWGKTPAPKAAAKSTEAGAAAPSTEAGVKVYKSNGTSGFDIPVKGSMFATDKIYGDEAVQVPSKADMFKVDPIYEQ</sequence>
<feature type="domain" description="Glutamyl/glutaminyl-tRNA synthetase class Ib catalytic" evidence="15">
    <location>
        <begin position="182"/>
        <end position="486"/>
    </location>
</feature>
<feature type="domain" description="tRNA synthetases class I (E and Q) anti-codon binding" evidence="17">
    <location>
        <begin position="592"/>
        <end position="667"/>
    </location>
</feature>
<dbReference type="EC" id="6.1.1.17" evidence="3"/>
<dbReference type="PRINTS" id="PR00987">
    <property type="entry name" value="TRNASYNTHGLU"/>
</dbReference>
<comment type="catalytic activity">
    <reaction evidence="11">
        <text>tRNA(Glu) + L-glutamate + ATP = L-glutamyl-tRNA(Glu) + AMP + diphosphate</text>
        <dbReference type="Rhea" id="RHEA:23540"/>
        <dbReference type="Rhea" id="RHEA-COMP:9663"/>
        <dbReference type="Rhea" id="RHEA-COMP:9680"/>
        <dbReference type="ChEBI" id="CHEBI:29985"/>
        <dbReference type="ChEBI" id="CHEBI:30616"/>
        <dbReference type="ChEBI" id="CHEBI:33019"/>
        <dbReference type="ChEBI" id="CHEBI:78442"/>
        <dbReference type="ChEBI" id="CHEBI:78520"/>
        <dbReference type="ChEBI" id="CHEBI:456215"/>
        <dbReference type="EC" id="6.1.1.17"/>
    </reaction>
</comment>
<dbReference type="GO" id="GO:0005829">
    <property type="term" value="C:cytosol"/>
    <property type="evidence" value="ECO:0007669"/>
    <property type="project" value="TreeGrafter"/>
</dbReference>
<dbReference type="InterPro" id="IPR020056">
    <property type="entry name" value="Rbsml_bL25/Gln-tRNA_synth_N"/>
</dbReference>
<dbReference type="InterPro" id="IPR001412">
    <property type="entry name" value="aa-tRNA-synth_I_CS"/>
</dbReference>
<keyword evidence="5 12" id="KW-0436">Ligase</keyword>
<evidence type="ECO:0000313" key="19">
    <source>
        <dbReference type="Proteomes" id="UP001164286"/>
    </source>
</evidence>
<keyword evidence="7 12" id="KW-0067">ATP-binding</keyword>
<evidence type="ECO:0000256" key="9">
    <source>
        <dbReference type="ARBA" id="ARBA00023146"/>
    </source>
</evidence>
<dbReference type="PROSITE" id="PS00178">
    <property type="entry name" value="AA_TRNA_LIGASE_I"/>
    <property type="match status" value="1"/>
</dbReference>
<evidence type="ECO:0000256" key="4">
    <source>
        <dbReference type="ARBA" id="ARBA00022490"/>
    </source>
</evidence>
<dbReference type="InterPro" id="IPR050132">
    <property type="entry name" value="Gln/Glu-tRNA_Ligase"/>
</dbReference>
<dbReference type="Pfam" id="PF00749">
    <property type="entry name" value="tRNA-synt_1c"/>
    <property type="match status" value="1"/>
</dbReference>
<reference evidence="18" key="1">
    <citation type="journal article" date="2022" name="G3 (Bethesda)">
        <title>High quality genome of the basidiomycete yeast Dioszegia hungarica PDD-24b-2 isolated from cloud water.</title>
        <authorList>
            <person name="Jarrige D."/>
            <person name="Haridas S."/>
            <person name="Bleykasten-Grosshans C."/>
            <person name="Joly M."/>
            <person name="Nadalig T."/>
            <person name="Sancelme M."/>
            <person name="Vuilleumier S."/>
            <person name="Grigoriev I.V."/>
            <person name="Amato P."/>
            <person name="Bringel F."/>
        </authorList>
    </citation>
    <scope>NUCLEOTIDE SEQUENCE</scope>
    <source>
        <strain evidence="18">PDD-24b-2</strain>
    </source>
</reference>
<evidence type="ECO:0000313" key="18">
    <source>
        <dbReference type="EMBL" id="KAI9636805.1"/>
    </source>
</evidence>
<dbReference type="Pfam" id="PF03950">
    <property type="entry name" value="tRNA-synt_1c_C"/>
    <property type="match status" value="1"/>
</dbReference>
<dbReference type="GO" id="GO:0017102">
    <property type="term" value="C:methionyl glutamyl tRNA synthetase complex"/>
    <property type="evidence" value="ECO:0007669"/>
    <property type="project" value="TreeGrafter"/>
</dbReference>
<dbReference type="InterPro" id="IPR049437">
    <property type="entry name" value="tRNA-synt_1c_C2"/>
</dbReference>
<dbReference type="Gene3D" id="2.40.240.10">
    <property type="entry name" value="Ribosomal Protein L25, Chain P"/>
    <property type="match status" value="1"/>
</dbReference>
<dbReference type="InterPro" id="IPR011035">
    <property type="entry name" value="Ribosomal_bL25/Gln-tRNA_synth"/>
</dbReference>
<dbReference type="InterPro" id="IPR020059">
    <property type="entry name" value="Glu/Gln-tRNA-synth_Ib_codon-bd"/>
</dbReference>
<keyword evidence="9 12" id="KW-0030">Aminoacyl-tRNA synthetase</keyword>
<comment type="similarity">
    <text evidence="2">Belongs to the class-I aminoacyl-tRNA synthetase family. Glutamate--tRNA ligase type 2 subfamily.</text>
</comment>
<dbReference type="SUPFAM" id="SSF47616">
    <property type="entry name" value="GST C-terminal domain-like"/>
    <property type="match status" value="1"/>
</dbReference>
<comment type="caution">
    <text evidence="18">The sequence shown here is derived from an EMBL/GenBank/DDBJ whole genome shotgun (WGS) entry which is preliminary data.</text>
</comment>
<name>A0AA38H9K9_9TREE</name>
<evidence type="ECO:0000256" key="7">
    <source>
        <dbReference type="ARBA" id="ARBA00022840"/>
    </source>
</evidence>
<dbReference type="GO" id="GO:0006424">
    <property type="term" value="P:glutamyl-tRNA aminoacylation"/>
    <property type="evidence" value="ECO:0007669"/>
    <property type="project" value="InterPro"/>
</dbReference>
<evidence type="ECO:0000256" key="8">
    <source>
        <dbReference type="ARBA" id="ARBA00022917"/>
    </source>
</evidence>
<dbReference type="InterPro" id="IPR000924">
    <property type="entry name" value="Glu/Gln-tRNA-synth"/>
</dbReference>
<dbReference type="NCBIfam" id="TIGR00463">
    <property type="entry name" value="gltX_arch"/>
    <property type="match status" value="1"/>
</dbReference>
<keyword evidence="6 12" id="KW-0547">Nucleotide-binding</keyword>
<dbReference type="FunFam" id="3.40.50.620:FF:000037">
    <property type="entry name" value="Glutamine--tRNA ligase cytoplasmic"/>
    <property type="match status" value="1"/>
</dbReference>